<dbReference type="InterPro" id="IPR009836">
    <property type="entry name" value="GRDP-like"/>
</dbReference>
<name>A0A2P7U2S8_9NEIS</name>
<dbReference type="Proteomes" id="UP000241868">
    <property type="component" value="Unassembled WGS sequence"/>
</dbReference>
<dbReference type="AlphaFoldDB" id="A0A2P7U2S8"/>
<evidence type="ECO:0000313" key="1">
    <source>
        <dbReference type="EMBL" id="PSJ81266.1"/>
    </source>
</evidence>
<evidence type="ECO:0008006" key="3">
    <source>
        <dbReference type="Google" id="ProtNLM"/>
    </source>
</evidence>
<evidence type="ECO:0000313" key="2">
    <source>
        <dbReference type="Proteomes" id="UP000241868"/>
    </source>
</evidence>
<accession>A0A2P7U2S8</accession>
<dbReference type="OrthoDB" id="278697at2"/>
<dbReference type="RefSeq" id="WP_106740139.1">
    <property type="nucleotide sequence ID" value="NZ_PXYY01000005.1"/>
</dbReference>
<reference evidence="1 2" key="1">
    <citation type="submission" date="2018-03" db="EMBL/GenBank/DDBJ databases">
        <title>Neisseria weixii sp. nov., isolated from the intestinal contents of Tibetan Plateau pika (Ochotona curzoniae) in Yushu, Qinghai Province, China.</title>
        <authorList>
            <person name="Gui Z."/>
        </authorList>
    </citation>
    <scope>NUCLEOTIDE SEQUENCE [LARGE SCALE GENOMIC DNA]</scope>
    <source>
        <strain evidence="1 2">ATCC 51483</strain>
    </source>
</reference>
<dbReference type="EMBL" id="PXYY01000005">
    <property type="protein sequence ID" value="PSJ81266.1"/>
    <property type="molecule type" value="Genomic_DNA"/>
</dbReference>
<gene>
    <name evidence="1" type="ORF">C7N83_01620</name>
</gene>
<dbReference type="Pfam" id="PF07173">
    <property type="entry name" value="GRDP-like"/>
    <property type="match status" value="1"/>
</dbReference>
<organism evidence="1 2">
    <name type="scientific">Neisseria iguanae</name>
    <dbReference type="NCBI Taxonomy" id="90242"/>
    <lineage>
        <taxon>Bacteria</taxon>
        <taxon>Pseudomonadati</taxon>
        <taxon>Pseudomonadota</taxon>
        <taxon>Betaproteobacteria</taxon>
        <taxon>Neisseriales</taxon>
        <taxon>Neisseriaceae</taxon>
        <taxon>Neisseria</taxon>
    </lineage>
</organism>
<comment type="caution">
    <text evidence="1">The sequence shown here is derived from an EMBL/GenBank/DDBJ whole genome shotgun (WGS) entry which is preliminary data.</text>
</comment>
<sequence length="124" mass="15166">MDFTNLIEKLCQPDPLVVRAWRIEELNTAIQYYKNFLFLKKKYITVMPIIVPSLEVDKIWHHHILDTRQYHSGCMNIFGYYFHHYPYFGMRSESDRNNLIDCFELSQQLYELEFGQRMKAIWDY</sequence>
<keyword evidence="2" id="KW-1185">Reference proteome</keyword>
<proteinExistence type="predicted"/>
<protein>
    <recommendedName>
        <fullName evidence="3">Glycine-rich domain-containing protein-like</fullName>
    </recommendedName>
</protein>